<evidence type="ECO:0000313" key="15">
    <source>
        <dbReference type="EMBL" id="SOD38938.1"/>
    </source>
</evidence>
<evidence type="ECO:0000256" key="13">
    <source>
        <dbReference type="RuleBase" id="RU364091"/>
    </source>
</evidence>
<dbReference type="Pfam" id="PF01312">
    <property type="entry name" value="Bac_export_2"/>
    <property type="match status" value="1"/>
</dbReference>
<dbReference type="InterPro" id="IPR006136">
    <property type="entry name" value="FlhB"/>
</dbReference>
<comment type="similarity">
    <text evidence="2 13">Belongs to the type III secretion exporter family.</text>
</comment>
<sequence length="381" mass="42172">MSEESENDKTEDPTPHRKQKAREEGQIPRSRELTTLAMLLVGWGLMVSGGDHLARKLMHMLHNGLVFDRLLVSDPQHMLHHAGALLGSAFLAMLPFVGGLFITALVAPSIIGGLNLSGKAIKFSAKKLNPISGIKRLFSSQMLSEMTKAILKVSLAGIGGGLFLWLNKMKFIGLVFEPLGMALGDISRLLLGCMLVIILSLIPMVAFDVIYQLWSHFKKLRMSRQEIKDEFKNQEGDPQLKGRVRQLQRQMAQSRMMSDVPAADVVVNNPTHYSVALKYQEGSMGAPIVVASGSGLIALRIRELADENRVPMLEAPPLARALYRHCETGQPVPTELYNAVAEVLAWVYSLRRWRKGLGQRPQLPKDLPVPAALDFAQESKE</sequence>
<evidence type="ECO:0000256" key="7">
    <source>
        <dbReference type="ARBA" id="ARBA00022795"/>
    </source>
</evidence>
<evidence type="ECO:0000256" key="2">
    <source>
        <dbReference type="ARBA" id="ARBA00010690"/>
    </source>
</evidence>
<reference evidence="16" key="1">
    <citation type="submission" date="2017-09" db="EMBL/GenBank/DDBJ databases">
        <authorList>
            <person name="Varghese N."/>
            <person name="Submissions S."/>
        </authorList>
    </citation>
    <scope>NUCLEOTIDE SEQUENCE [LARGE SCALE GENOMIC DNA]</scope>
    <source>
        <strain evidence="16">JKS000234</strain>
    </source>
</reference>
<evidence type="ECO:0000256" key="11">
    <source>
        <dbReference type="ARBA" id="ARBA00023225"/>
    </source>
</evidence>
<name>A0A286BXX1_9GAMM</name>
<comment type="caution">
    <text evidence="13">Lacks conserved residue(s) required for the propagation of feature annotation.</text>
</comment>
<dbReference type="GO" id="GO:0009306">
    <property type="term" value="P:protein secretion"/>
    <property type="evidence" value="ECO:0007669"/>
    <property type="project" value="InterPro"/>
</dbReference>
<dbReference type="InterPro" id="IPR006135">
    <property type="entry name" value="T3SS_substrate_exporter"/>
</dbReference>
<keyword evidence="8 13" id="KW-0653">Protein transport</keyword>
<dbReference type="GO" id="GO:0044780">
    <property type="term" value="P:bacterial-type flagellum assembly"/>
    <property type="evidence" value="ECO:0007669"/>
    <property type="project" value="InterPro"/>
</dbReference>
<keyword evidence="5 13" id="KW-1003">Cell membrane</keyword>
<dbReference type="NCBIfam" id="TIGR00328">
    <property type="entry name" value="flhB"/>
    <property type="match status" value="1"/>
</dbReference>
<protein>
    <recommendedName>
        <fullName evidence="3 13">Flagellar biosynthetic protein FlhB</fullName>
    </recommendedName>
</protein>
<dbReference type="EMBL" id="OCMY01000001">
    <property type="protein sequence ID" value="SOD38938.1"/>
    <property type="molecule type" value="Genomic_DNA"/>
</dbReference>
<evidence type="ECO:0000256" key="6">
    <source>
        <dbReference type="ARBA" id="ARBA00022692"/>
    </source>
</evidence>
<proteinExistence type="inferred from homology"/>
<dbReference type="GO" id="GO:0005886">
    <property type="term" value="C:plasma membrane"/>
    <property type="evidence" value="ECO:0007669"/>
    <property type="project" value="UniProtKB-SubCell"/>
</dbReference>
<evidence type="ECO:0000256" key="12">
    <source>
        <dbReference type="ARBA" id="ARBA00025078"/>
    </source>
</evidence>
<evidence type="ECO:0000313" key="16">
    <source>
        <dbReference type="Proteomes" id="UP000219271"/>
    </source>
</evidence>
<evidence type="ECO:0000256" key="8">
    <source>
        <dbReference type="ARBA" id="ARBA00022927"/>
    </source>
</evidence>
<evidence type="ECO:0000256" key="1">
    <source>
        <dbReference type="ARBA" id="ARBA00004651"/>
    </source>
</evidence>
<dbReference type="PANTHER" id="PTHR30531:SF12">
    <property type="entry name" value="FLAGELLAR BIOSYNTHETIC PROTEIN FLHB"/>
    <property type="match status" value="1"/>
</dbReference>
<accession>A0A286BXX1</accession>
<keyword evidence="10 13" id="KW-0472">Membrane</keyword>
<dbReference type="Gene3D" id="3.40.1690.10">
    <property type="entry name" value="secretion proteins EscU"/>
    <property type="match status" value="1"/>
</dbReference>
<dbReference type="PRINTS" id="PR00950">
    <property type="entry name" value="TYPE3IMSPROT"/>
</dbReference>
<comment type="subcellular location">
    <subcellularLocation>
        <location evidence="1">Cell membrane</location>
        <topology evidence="1">Multi-pass membrane protein</topology>
    </subcellularLocation>
</comment>
<dbReference type="RefSeq" id="WP_097096798.1">
    <property type="nucleotide sequence ID" value="NZ_OCMY01000001.1"/>
</dbReference>
<keyword evidence="15" id="KW-0966">Cell projection</keyword>
<gene>
    <name evidence="13" type="primary">flhB</name>
    <name evidence="15" type="ORF">SAMN06273570_3375</name>
</gene>
<feature type="transmembrane region" description="Helical" evidence="13">
    <location>
        <begin position="186"/>
        <end position="214"/>
    </location>
</feature>
<dbReference type="AlphaFoldDB" id="A0A286BXX1"/>
<evidence type="ECO:0000256" key="14">
    <source>
        <dbReference type="SAM" id="MobiDB-lite"/>
    </source>
</evidence>
<dbReference type="InterPro" id="IPR029025">
    <property type="entry name" value="T3SS_substrate_exporter_C"/>
</dbReference>
<evidence type="ECO:0000256" key="5">
    <source>
        <dbReference type="ARBA" id="ARBA00022475"/>
    </source>
</evidence>
<evidence type="ECO:0000256" key="9">
    <source>
        <dbReference type="ARBA" id="ARBA00022989"/>
    </source>
</evidence>
<keyword evidence="4 13" id="KW-0813">Transport</keyword>
<feature type="compositionally biased region" description="Basic and acidic residues" evidence="14">
    <location>
        <begin position="7"/>
        <end position="28"/>
    </location>
</feature>
<keyword evidence="6 13" id="KW-0812">Transmembrane</keyword>
<keyword evidence="15" id="KW-0282">Flagellum</keyword>
<keyword evidence="11 13" id="KW-1006">Bacterial flagellum protein export</keyword>
<keyword evidence="7 13" id="KW-1005">Bacterial flagellum biogenesis</keyword>
<evidence type="ECO:0000256" key="10">
    <source>
        <dbReference type="ARBA" id="ARBA00023136"/>
    </source>
</evidence>
<dbReference type="FunFam" id="3.40.1690.10:FF:000001">
    <property type="entry name" value="Flagellar biosynthetic protein FlhB"/>
    <property type="match status" value="1"/>
</dbReference>
<organism evidence="15 16">
    <name type="scientific">Candidatus Pantoea floridensis</name>
    <dbReference type="NCBI Taxonomy" id="1938870"/>
    <lineage>
        <taxon>Bacteria</taxon>
        <taxon>Pseudomonadati</taxon>
        <taxon>Pseudomonadota</taxon>
        <taxon>Gammaproteobacteria</taxon>
        <taxon>Enterobacterales</taxon>
        <taxon>Erwiniaceae</taxon>
        <taxon>Pantoea</taxon>
    </lineage>
</organism>
<feature type="region of interest" description="Disordered" evidence="14">
    <location>
        <begin position="1"/>
        <end position="28"/>
    </location>
</feature>
<feature type="transmembrane region" description="Helical" evidence="13">
    <location>
        <begin position="149"/>
        <end position="166"/>
    </location>
</feature>
<evidence type="ECO:0000256" key="3">
    <source>
        <dbReference type="ARBA" id="ARBA00021622"/>
    </source>
</evidence>
<dbReference type="Gene3D" id="6.10.250.2080">
    <property type="match status" value="1"/>
</dbReference>
<keyword evidence="16" id="KW-1185">Reference proteome</keyword>
<comment type="function">
    <text evidence="12 13">Required for formation of the rod structure in the basal body of the flagellar apparatus. Together with FliI and FliH, may constitute the export apparatus of flagellin.</text>
</comment>
<feature type="transmembrane region" description="Helical" evidence="13">
    <location>
        <begin position="89"/>
        <end position="116"/>
    </location>
</feature>
<keyword evidence="15" id="KW-0969">Cilium</keyword>
<evidence type="ECO:0000256" key="4">
    <source>
        <dbReference type="ARBA" id="ARBA00022448"/>
    </source>
</evidence>
<dbReference type="SUPFAM" id="SSF160544">
    <property type="entry name" value="EscU C-terminal domain-like"/>
    <property type="match status" value="1"/>
</dbReference>
<dbReference type="Proteomes" id="UP000219271">
    <property type="component" value="Unassembled WGS sequence"/>
</dbReference>
<keyword evidence="9 13" id="KW-1133">Transmembrane helix</keyword>
<dbReference type="PANTHER" id="PTHR30531">
    <property type="entry name" value="FLAGELLAR BIOSYNTHETIC PROTEIN FLHB"/>
    <property type="match status" value="1"/>
</dbReference>
<dbReference type="OrthoDB" id="9807950at2"/>